<dbReference type="Proteomes" id="UP000189462">
    <property type="component" value="Unassembled WGS sequence"/>
</dbReference>
<dbReference type="SUPFAM" id="SSF143422">
    <property type="entry name" value="Transposase IS200-like"/>
    <property type="match status" value="1"/>
</dbReference>
<keyword evidence="3" id="KW-1185">Reference proteome</keyword>
<comment type="caution">
    <text evidence="2">The sequence shown here is derived from an EMBL/GenBank/DDBJ whole genome shotgun (WGS) entry which is preliminary data.</text>
</comment>
<dbReference type="GO" id="GO:0003677">
    <property type="term" value="F:DNA binding"/>
    <property type="evidence" value="ECO:0007669"/>
    <property type="project" value="InterPro"/>
</dbReference>
<proteinExistence type="predicted"/>
<dbReference type="Gene3D" id="3.30.70.1290">
    <property type="entry name" value="Transposase IS200-like"/>
    <property type="match status" value="1"/>
</dbReference>
<dbReference type="PANTHER" id="PTHR34322">
    <property type="entry name" value="TRANSPOSASE, Y1_TNP DOMAIN-CONTAINING"/>
    <property type="match status" value="1"/>
</dbReference>
<dbReference type="PANTHER" id="PTHR34322:SF2">
    <property type="entry name" value="TRANSPOSASE IS200-LIKE DOMAIN-CONTAINING PROTEIN"/>
    <property type="match status" value="1"/>
</dbReference>
<evidence type="ECO:0000313" key="2">
    <source>
        <dbReference type="EMBL" id="OOG21466.1"/>
    </source>
</evidence>
<evidence type="ECO:0000259" key="1">
    <source>
        <dbReference type="SMART" id="SM01321"/>
    </source>
</evidence>
<sequence length="252" mass="29425">MPRANRHFLPGHVWHITHRCHKREFLLKFARDRRLWRYWLYEARKRYGLCVLNYIVTSNHIHLLVRDQGRGEIAPAMQLIAGRIGQAFNQRKGRKGAFWEDRYHATAVETGEHLTRCLVYIDLNMVRAGVVAHPSEWELSGYREIQSPPDRYRTIDQQALLEVLEIRTAEELRRSHRQWVEEALRSGRVGRDELWTEALAVGSLSYVKRVHDALGVGARKRAIEVVDDRACVREAPPDYTADYGPKIGVLRR</sequence>
<dbReference type="OrthoDB" id="9814067at2"/>
<dbReference type="GO" id="GO:0006313">
    <property type="term" value="P:DNA transposition"/>
    <property type="evidence" value="ECO:0007669"/>
    <property type="project" value="InterPro"/>
</dbReference>
<name>A0A1V3N9I9_9GAMM</name>
<dbReference type="InterPro" id="IPR036515">
    <property type="entry name" value="Transposase_17_sf"/>
</dbReference>
<dbReference type="STRING" id="108003.B1C78_16135"/>
<accession>A0A1V3N9I9</accession>
<protein>
    <submittedName>
        <fullName evidence="2">Transposase</fullName>
    </submittedName>
</protein>
<dbReference type="AlphaFoldDB" id="A0A1V3N9I9"/>
<gene>
    <name evidence="2" type="ORF">B1C78_16135</name>
</gene>
<dbReference type="InterPro" id="IPR002686">
    <property type="entry name" value="Transposase_17"/>
</dbReference>
<dbReference type="RefSeq" id="WP_077280179.1">
    <property type="nucleotide sequence ID" value="NZ_MVBK01000125.1"/>
</dbReference>
<reference evidence="2 3" key="1">
    <citation type="submission" date="2017-02" db="EMBL/GenBank/DDBJ databases">
        <title>Genomic diversity within the haloalkaliphilic genus Thioalkalivibrio.</title>
        <authorList>
            <person name="Ahn A.-C."/>
            <person name="Meier-Kolthoff J."/>
            <person name="Overmars L."/>
            <person name="Richter M."/>
            <person name="Woyke T."/>
            <person name="Sorokin D.Y."/>
            <person name="Muyzer G."/>
        </authorList>
    </citation>
    <scope>NUCLEOTIDE SEQUENCE [LARGE SCALE GENOMIC DNA]</scope>
    <source>
        <strain evidence="2 3">ALJD</strain>
    </source>
</reference>
<dbReference type="GO" id="GO:0004803">
    <property type="term" value="F:transposase activity"/>
    <property type="evidence" value="ECO:0007669"/>
    <property type="project" value="InterPro"/>
</dbReference>
<dbReference type="EMBL" id="MVBK01000125">
    <property type="protein sequence ID" value="OOG21466.1"/>
    <property type="molecule type" value="Genomic_DNA"/>
</dbReference>
<dbReference type="Pfam" id="PF01797">
    <property type="entry name" value="Y1_Tnp"/>
    <property type="match status" value="1"/>
</dbReference>
<dbReference type="SMART" id="SM01321">
    <property type="entry name" value="Y1_Tnp"/>
    <property type="match status" value="1"/>
</dbReference>
<organism evidence="2 3">
    <name type="scientific">Thioalkalivibrio denitrificans</name>
    <dbReference type="NCBI Taxonomy" id="108003"/>
    <lineage>
        <taxon>Bacteria</taxon>
        <taxon>Pseudomonadati</taxon>
        <taxon>Pseudomonadota</taxon>
        <taxon>Gammaproteobacteria</taxon>
        <taxon>Chromatiales</taxon>
        <taxon>Ectothiorhodospiraceae</taxon>
        <taxon>Thioalkalivibrio</taxon>
    </lineage>
</organism>
<evidence type="ECO:0000313" key="3">
    <source>
        <dbReference type="Proteomes" id="UP000189462"/>
    </source>
</evidence>
<feature type="domain" description="Transposase IS200-like" evidence="1">
    <location>
        <begin position="9"/>
        <end position="124"/>
    </location>
</feature>